<evidence type="ECO:0000313" key="3">
    <source>
        <dbReference type="Proteomes" id="UP000306980"/>
    </source>
</evidence>
<name>A0A5S3QG52_9BACI</name>
<feature type="transmembrane region" description="Helical" evidence="1">
    <location>
        <begin position="20"/>
        <end position="44"/>
    </location>
</feature>
<dbReference type="InterPro" id="IPR024563">
    <property type="entry name" value="YqhR"/>
</dbReference>
<reference evidence="2 3" key="1">
    <citation type="submission" date="2019-05" db="EMBL/GenBank/DDBJ databases">
        <title>Genomic analysis of Lentibacillus sp. NKC220-2.</title>
        <authorList>
            <person name="Oh Y.J."/>
        </authorList>
    </citation>
    <scope>NUCLEOTIDE SEQUENCE [LARGE SCALE GENOMIC DNA]</scope>
    <source>
        <strain evidence="2 3">NKC220-2</strain>
    </source>
</reference>
<sequence length="171" mass="19476">MGTEDKQLEQNKQEEPLTVLSRSLITGFVGGIVFGFLGIALYYFNFSEVTPKSYLLRSWIIADWTDSWLGNTLTIIILGLLSIAVAFIYYIFFKKIETFLMGGAYGLILWGIVFYLLQPIFPNVPSLVDLNAYTIVSTVCLYILYGTFIGYSISYDYNEAVHQLKAKEERK</sequence>
<dbReference type="Proteomes" id="UP000306980">
    <property type="component" value="Unassembled WGS sequence"/>
</dbReference>
<comment type="caution">
    <text evidence="2">The sequence shown here is derived from an EMBL/GenBank/DDBJ whole genome shotgun (WGS) entry which is preliminary data.</text>
</comment>
<keyword evidence="1" id="KW-0812">Transmembrane</keyword>
<keyword evidence="1" id="KW-1133">Transmembrane helix</keyword>
<gene>
    <name evidence="2" type="ORF">FFL34_00665</name>
</gene>
<dbReference type="RefSeq" id="WP_138600432.1">
    <property type="nucleotide sequence ID" value="NZ_VCIA01000001.1"/>
</dbReference>
<dbReference type="AlphaFoldDB" id="A0A5S3QG52"/>
<evidence type="ECO:0000256" key="1">
    <source>
        <dbReference type="SAM" id="Phobius"/>
    </source>
</evidence>
<feature type="transmembrane region" description="Helical" evidence="1">
    <location>
        <begin position="73"/>
        <end position="92"/>
    </location>
</feature>
<dbReference type="Pfam" id="PF11085">
    <property type="entry name" value="YqhR"/>
    <property type="match status" value="1"/>
</dbReference>
<evidence type="ECO:0000313" key="2">
    <source>
        <dbReference type="EMBL" id="TMN20787.1"/>
    </source>
</evidence>
<proteinExistence type="predicted"/>
<feature type="transmembrane region" description="Helical" evidence="1">
    <location>
        <begin position="130"/>
        <end position="153"/>
    </location>
</feature>
<keyword evidence="1" id="KW-0472">Membrane</keyword>
<protein>
    <recommendedName>
        <fullName evidence="4">DUF1440 domain-containing protein</fullName>
    </recommendedName>
</protein>
<organism evidence="2 3">
    <name type="scientific">Lentibacillus cibarius</name>
    <dbReference type="NCBI Taxonomy" id="2583219"/>
    <lineage>
        <taxon>Bacteria</taxon>
        <taxon>Bacillati</taxon>
        <taxon>Bacillota</taxon>
        <taxon>Bacilli</taxon>
        <taxon>Bacillales</taxon>
        <taxon>Bacillaceae</taxon>
        <taxon>Lentibacillus</taxon>
    </lineage>
</organism>
<dbReference type="OrthoDB" id="2691442at2"/>
<feature type="transmembrane region" description="Helical" evidence="1">
    <location>
        <begin position="99"/>
        <end position="118"/>
    </location>
</feature>
<accession>A0A5S3QG52</accession>
<evidence type="ECO:0008006" key="4">
    <source>
        <dbReference type="Google" id="ProtNLM"/>
    </source>
</evidence>
<dbReference type="EMBL" id="VCIA01000001">
    <property type="protein sequence ID" value="TMN20787.1"/>
    <property type="molecule type" value="Genomic_DNA"/>
</dbReference>